<keyword evidence="2" id="KW-0125">Carotenoid biosynthesis</keyword>
<evidence type="ECO:0000313" key="6">
    <source>
        <dbReference type="Proteomes" id="UP000321532"/>
    </source>
</evidence>
<keyword evidence="4" id="KW-0812">Transmembrane</keyword>
<keyword evidence="4" id="KW-1133">Transmembrane helix</keyword>
<gene>
    <name evidence="5" type="primary">crtZ</name>
    <name evidence="5" type="ORF">AAE02nite_11570</name>
</gene>
<proteinExistence type="inferred from homology"/>
<dbReference type="InterPro" id="IPR045019">
    <property type="entry name" value="BETA-OHASE-like"/>
</dbReference>
<comment type="similarity">
    <text evidence="1">Belongs to the sterol desaturase family.</text>
</comment>
<evidence type="ECO:0000313" key="5">
    <source>
        <dbReference type="EMBL" id="GEO03493.1"/>
    </source>
</evidence>
<evidence type="ECO:0000256" key="3">
    <source>
        <dbReference type="ARBA" id="ARBA00023002"/>
    </source>
</evidence>
<dbReference type="Proteomes" id="UP000321532">
    <property type="component" value="Unassembled WGS sequence"/>
</dbReference>
<name>A0A512AUX5_9BACT</name>
<dbReference type="GO" id="GO:0016123">
    <property type="term" value="P:xanthophyll biosynthetic process"/>
    <property type="evidence" value="ECO:0007669"/>
    <property type="project" value="TreeGrafter"/>
</dbReference>
<dbReference type="GO" id="GO:0016119">
    <property type="term" value="P:carotene metabolic process"/>
    <property type="evidence" value="ECO:0007669"/>
    <property type="project" value="TreeGrafter"/>
</dbReference>
<dbReference type="PANTHER" id="PTHR31899:SF9">
    <property type="entry name" value="BETA-CAROTENE 3-HYDROXYLASE 1, CHLOROPLASTIC"/>
    <property type="match status" value="1"/>
</dbReference>
<feature type="transmembrane region" description="Helical" evidence="4">
    <location>
        <begin position="73"/>
        <end position="91"/>
    </location>
</feature>
<keyword evidence="3" id="KW-0560">Oxidoreductase</keyword>
<dbReference type="AlphaFoldDB" id="A0A512AUX5"/>
<dbReference type="EMBL" id="BJYS01000006">
    <property type="protein sequence ID" value="GEO03493.1"/>
    <property type="molecule type" value="Genomic_DNA"/>
</dbReference>
<evidence type="ECO:0000256" key="1">
    <source>
        <dbReference type="ARBA" id="ARBA00009324"/>
    </source>
</evidence>
<evidence type="ECO:0000256" key="4">
    <source>
        <dbReference type="SAM" id="Phobius"/>
    </source>
</evidence>
<dbReference type="OrthoDB" id="5243888at2"/>
<reference evidence="5 6" key="1">
    <citation type="submission" date="2019-07" db="EMBL/GenBank/DDBJ databases">
        <title>Whole genome shotgun sequence of Adhaeribacter aerolatus NBRC 106133.</title>
        <authorList>
            <person name="Hosoyama A."/>
            <person name="Uohara A."/>
            <person name="Ohji S."/>
            <person name="Ichikawa N."/>
        </authorList>
    </citation>
    <scope>NUCLEOTIDE SEQUENCE [LARGE SCALE GENOMIC DNA]</scope>
    <source>
        <strain evidence="5 6">NBRC 106133</strain>
    </source>
</reference>
<feature type="transmembrane region" description="Helical" evidence="4">
    <location>
        <begin position="51"/>
        <end position="67"/>
    </location>
</feature>
<accession>A0A512AUX5</accession>
<comment type="caution">
    <text evidence="5">The sequence shown here is derived from an EMBL/GenBank/DDBJ whole genome shotgun (WGS) entry which is preliminary data.</text>
</comment>
<dbReference type="PANTHER" id="PTHR31899">
    <property type="entry name" value="BETA-CAROTENE 3-HYDROXYLASE 1, CHLOROPLASTIC"/>
    <property type="match status" value="1"/>
</dbReference>
<dbReference type="GO" id="GO:0010291">
    <property type="term" value="F:beta-carotene 3-hydroxylase activity"/>
    <property type="evidence" value="ECO:0007669"/>
    <property type="project" value="TreeGrafter"/>
</dbReference>
<keyword evidence="4" id="KW-0472">Membrane</keyword>
<dbReference type="RefSeq" id="WP_146895893.1">
    <property type="nucleotide sequence ID" value="NZ_BJYS01000006.1"/>
</dbReference>
<organism evidence="5 6">
    <name type="scientific">Adhaeribacter aerolatus</name>
    <dbReference type="NCBI Taxonomy" id="670289"/>
    <lineage>
        <taxon>Bacteria</taxon>
        <taxon>Pseudomonadati</taxon>
        <taxon>Bacteroidota</taxon>
        <taxon>Cytophagia</taxon>
        <taxon>Cytophagales</taxon>
        <taxon>Hymenobacteraceae</taxon>
        <taxon>Adhaeribacter</taxon>
    </lineage>
</organism>
<protein>
    <submittedName>
        <fullName evidence="5">Beta-carotene hydroxylase</fullName>
    </submittedName>
</protein>
<sequence length="154" mass="18397">MLTNICIVLGTFLLMEGVAWFTHKYILHGFLWFLHRSHHVRHHHVFEKNDLFFLYYGVLAMLFFIYGSENLDYRFWIGTGISLYGLTYFLVHDIFIHRRIKIFKNTSNTYLRALNIGHKVHHKTTGREGSEVFGMLWVPTKYFALARKKKIKNN</sequence>
<keyword evidence="6" id="KW-1185">Reference proteome</keyword>
<evidence type="ECO:0000256" key="2">
    <source>
        <dbReference type="ARBA" id="ARBA00022746"/>
    </source>
</evidence>